<protein>
    <submittedName>
        <fullName evidence="2">Uncharacterized protein</fullName>
    </submittedName>
</protein>
<gene>
    <name evidence="2" type="ORF">PAPYR_8679</name>
</gene>
<dbReference type="Proteomes" id="UP001141327">
    <property type="component" value="Unassembled WGS sequence"/>
</dbReference>
<name>A0ABQ8UFI6_9EUKA</name>
<feature type="compositionally biased region" description="Polar residues" evidence="1">
    <location>
        <begin position="1"/>
        <end position="10"/>
    </location>
</feature>
<feature type="compositionally biased region" description="Low complexity" evidence="1">
    <location>
        <begin position="29"/>
        <end position="60"/>
    </location>
</feature>
<feature type="compositionally biased region" description="Polar residues" evidence="1">
    <location>
        <begin position="122"/>
        <end position="134"/>
    </location>
</feature>
<evidence type="ECO:0000256" key="1">
    <source>
        <dbReference type="SAM" id="MobiDB-lite"/>
    </source>
</evidence>
<comment type="caution">
    <text evidence="2">The sequence shown here is derived from an EMBL/GenBank/DDBJ whole genome shotgun (WGS) entry which is preliminary data.</text>
</comment>
<sequence>MQGMSEQRTIASGKRPIQPSGPSSREWFAQQGAAADGGFMTTSSQSFQPSSPSQRVQPSQRVRDNKIFSTEPAGQPEKINRRMAVQDRDDYSRFGAGSSDSAFVTTSRSSFAGPAPKAPAPEQTSSQASFNPITGGTERASAPRGGQRFTEPQKGPRESYNILTNEKQ</sequence>
<reference evidence="2" key="1">
    <citation type="journal article" date="2022" name="bioRxiv">
        <title>Genomics of Preaxostyla Flagellates Illuminates Evolutionary Transitions and the Path Towards Mitochondrial Loss.</title>
        <authorList>
            <person name="Novak L.V.F."/>
            <person name="Treitli S.C."/>
            <person name="Pyrih J."/>
            <person name="Halakuc P."/>
            <person name="Pipaliya S.V."/>
            <person name="Vacek V."/>
            <person name="Brzon O."/>
            <person name="Soukal P."/>
            <person name="Eme L."/>
            <person name="Dacks J.B."/>
            <person name="Karnkowska A."/>
            <person name="Elias M."/>
            <person name="Hampl V."/>
        </authorList>
    </citation>
    <scope>NUCLEOTIDE SEQUENCE</scope>
    <source>
        <strain evidence="2">RCP-MX</strain>
    </source>
</reference>
<keyword evidence="3" id="KW-1185">Reference proteome</keyword>
<proteinExistence type="predicted"/>
<dbReference type="EMBL" id="JAPMOS010000079">
    <property type="protein sequence ID" value="KAJ4456155.1"/>
    <property type="molecule type" value="Genomic_DNA"/>
</dbReference>
<feature type="compositionally biased region" description="Polar residues" evidence="1">
    <location>
        <begin position="98"/>
        <end position="110"/>
    </location>
</feature>
<organism evidence="2 3">
    <name type="scientific">Paratrimastix pyriformis</name>
    <dbReference type="NCBI Taxonomy" id="342808"/>
    <lineage>
        <taxon>Eukaryota</taxon>
        <taxon>Metamonada</taxon>
        <taxon>Preaxostyla</taxon>
        <taxon>Paratrimastigidae</taxon>
        <taxon>Paratrimastix</taxon>
    </lineage>
</organism>
<accession>A0ABQ8UFI6</accession>
<feature type="region of interest" description="Disordered" evidence="1">
    <location>
        <begin position="1"/>
        <end position="168"/>
    </location>
</feature>
<feature type="compositionally biased region" description="Basic and acidic residues" evidence="1">
    <location>
        <begin position="78"/>
        <end position="92"/>
    </location>
</feature>
<evidence type="ECO:0000313" key="3">
    <source>
        <dbReference type="Proteomes" id="UP001141327"/>
    </source>
</evidence>
<evidence type="ECO:0000313" key="2">
    <source>
        <dbReference type="EMBL" id="KAJ4456155.1"/>
    </source>
</evidence>